<evidence type="ECO:0000256" key="1">
    <source>
        <dbReference type="ARBA" id="ARBA00004651"/>
    </source>
</evidence>
<dbReference type="InterPro" id="IPR000522">
    <property type="entry name" value="ABC_transptr_permease_BtuC"/>
</dbReference>
<keyword evidence="5 8" id="KW-0812">Transmembrane</keyword>
<organism evidence="9 10">
    <name type="scientific">Pseudonocardia ammonioxydans</name>
    <dbReference type="NCBI Taxonomy" id="260086"/>
    <lineage>
        <taxon>Bacteria</taxon>
        <taxon>Bacillati</taxon>
        <taxon>Actinomycetota</taxon>
        <taxon>Actinomycetes</taxon>
        <taxon>Pseudonocardiales</taxon>
        <taxon>Pseudonocardiaceae</taxon>
        <taxon>Pseudonocardia</taxon>
    </lineage>
</organism>
<keyword evidence="7 8" id="KW-0472">Membrane</keyword>
<comment type="subcellular location">
    <subcellularLocation>
        <location evidence="1">Cell membrane</location>
        <topology evidence="1">Multi-pass membrane protein</topology>
    </subcellularLocation>
</comment>
<dbReference type="EMBL" id="FOUY01000088">
    <property type="protein sequence ID" value="SFO55894.1"/>
    <property type="molecule type" value="Genomic_DNA"/>
</dbReference>
<dbReference type="PANTHER" id="PTHR30472">
    <property type="entry name" value="FERRIC ENTEROBACTIN TRANSPORT SYSTEM PERMEASE PROTEIN"/>
    <property type="match status" value="1"/>
</dbReference>
<feature type="transmembrane region" description="Helical" evidence="8">
    <location>
        <begin position="117"/>
        <end position="135"/>
    </location>
</feature>
<name>A0A1I5I5L2_PSUAM</name>
<feature type="transmembrane region" description="Helical" evidence="8">
    <location>
        <begin position="172"/>
        <end position="193"/>
    </location>
</feature>
<dbReference type="PANTHER" id="PTHR30472:SF24">
    <property type="entry name" value="FERRIC ENTEROBACTIN TRANSPORT SYSTEM PERMEASE PROTEIN FEPG"/>
    <property type="match status" value="1"/>
</dbReference>
<dbReference type="FunFam" id="1.10.3470.10:FF:000001">
    <property type="entry name" value="Vitamin B12 ABC transporter permease BtuC"/>
    <property type="match status" value="1"/>
</dbReference>
<evidence type="ECO:0000256" key="7">
    <source>
        <dbReference type="ARBA" id="ARBA00023136"/>
    </source>
</evidence>
<dbReference type="GO" id="GO:0033214">
    <property type="term" value="P:siderophore-iron import into cell"/>
    <property type="evidence" value="ECO:0007669"/>
    <property type="project" value="TreeGrafter"/>
</dbReference>
<keyword evidence="4" id="KW-1003">Cell membrane</keyword>
<feature type="transmembrane region" description="Helical" evidence="8">
    <location>
        <begin position="262"/>
        <end position="288"/>
    </location>
</feature>
<feature type="transmembrane region" description="Helical" evidence="8">
    <location>
        <begin position="300"/>
        <end position="321"/>
    </location>
</feature>
<evidence type="ECO:0000256" key="8">
    <source>
        <dbReference type="SAM" id="Phobius"/>
    </source>
</evidence>
<dbReference type="GO" id="GO:0005886">
    <property type="term" value="C:plasma membrane"/>
    <property type="evidence" value="ECO:0007669"/>
    <property type="project" value="UniProtKB-SubCell"/>
</dbReference>
<evidence type="ECO:0000313" key="9">
    <source>
        <dbReference type="EMBL" id="SFO55894.1"/>
    </source>
</evidence>
<dbReference type="CDD" id="cd06550">
    <property type="entry name" value="TM_ABC_iron-siderophores_like"/>
    <property type="match status" value="1"/>
</dbReference>
<evidence type="ECO:0000256" key="2">
    <source>
        <dbReference type="ARBA" id="ARBA00007935"/>
    </source>
</evidence>
<feature type="transmembrane region" description="Helical" evidence="8">
    <location>
        <begin position="87"/>
        <end position="105"/>
    </location>
</feature>
<keyword evidence="6 8" id="KW-1133">Transmembrane helix</keyword>
<dbReference type="AlphaFoldDB" id="A0A1I5I5L2"/>
<evidence type="ECO:0000313" key="10">
    <source>
        <dbReference type="Proteomes" id="UP000199614"/>
    </source>
</evidence>
<dbReference type="Proteomes" id="UP000199614">
    <property type="component" value="Unassembled WGS sequence"/>
</dbReference>
<reference evidence="9 10" key="1">
    <citation type="submission" date="2016-10" db="EMBL/GenBank/DDBJ databases">
        <authorList>
            <person name="de Groot N.N."/>
        </authorList>
    </citation>
    <scope>NUCLEOTIDE SEQUENCE [LARGE SCALE GENOMIC DNA]</scope>
    <source>
        <strain evidence="9 10">CGMCC 4.1877</strain>
    </source>
</reference>
<dbReference type="Pfam" id="PF01032">
    <property type="entry name" value="FecCD"/>
    <property type="match status" value="1"/>
</dbReference>
<gene>
    <name evidence="9" type="ORF">SAMN05216207_10884</name>
</gene>
<feature type="transmembrane region" description="Helical" evidence="8">
    <location>
        <begin position="33"/>
        <end position="52"/>
    </location>
</feature>
<feature type="transmembrane region" description="Helical" evidence="8">
    <location>
        <begin position="333"/>
        <end position="350"/>
    </location>
</feature>
<proteinExistence type="inferred from homology"/>
<dbReference type="Gene3D" id="1.10.3470.10">
    <property type="entry name" value="ABC transporter involved in vitamin B12 uptake, BtuC"/>
    <property type="match status" value="1"/>
</dbReference>
<evidence type="ECO:0000256" key="4">
    <source>
        <dbReference type="ARBA" id="ARBA00022475"/>
    </source>
</evidence>
<dbReference type="InterPro" id="IPR037294">
    <property type="entry name" value="ABC_BtuC-like"/>
</dbReference>
<dbReference type="GO" id="GO:0022857">
    <property type="term" value="F:transmembrane transporter activity"/>
    <property type="evidence" value="ECO:0007669"/>
    <property type="project" value="InterPro"/>
</dbReference>
<evidence type="ECO:0000256" key="3">
    <source>
        <dbReference type="ARBA" id="ARBA00022448"/>
    </source>
</evidence>
<evidence type="ECO:0000256" key="5">
    <source>
        <dbReference type="ARBA" id="ARBA00022692"/>
    </source>
</evidence>
<comment type="similarity">
    <text evidence="2">Belongs to the binding-protein-dependent transport system permease family. FecCD subfamily.</text>
</comment>
<accession>A0A1I5I5L2</accession>
<feature type="transmembrane region" description="Helical" evidence="8">
    <location>
        <begin position="141"/>
        <end position="160"/>
    </location>
</feature>
<keyword evidence="3" id="KW-0813">Transport</keyword>
<dbReference type="STRING" id="260086.SAMN05216207_10884"/>
<keyword evidence="10" id="KW-1185">Reference proteome</keyword>
<sequence length="355" mass="36511">MGRPMSVVSRLTTGEATLRAGPVSLRLDRRATLIFIVLCLVVFAGVVLNVGYGPYPVPPPAVVRTVLGLGDDAGQAFVINTLRLPRALVAVAVGAALAVSGAILQGLTRNGLAAPDIVGVNAGASLAAVSLIVAVPSVSAAYLQPAALGGAFIVAALLYVLAWRRDSSPVRLVLVGIGLGAIAGAGTTFMITFGEVQQVSLALIWLTGSVYGRGWDELYSFLPWLLLFLPPALFLARRLNALNLGDDVAHVIGVPVRRTRALLLLTSVALAGTAVATAGTIGFVALMAPHIARRMVGTSHGSLIPVAAVTGAAIVVGADLVGRAVLPQVEIPAGIVTAILGAPFFIYLLYRSRNT</sequence>
<protein>
    <submittedName>
        <fullName evidence="9">Iron complex transport system permease protein</fullName>
    </submittedName>
</protein>
<evidence type="ECO:0000256" key="6">
    <source>
        <dbReference type="ARBA" id="ARBA00022989"/>
    </source>
</evidence>
<dbReference type="SUPFAM" id="SSF81345">
    <property type="entry name" value="ABC transporter involved in vitamin B12 uptake, BtuC"/>
    <property type="match status" value="1"/>
</dbReference>